<reference evidence="8" key="2">
    <citation type="submission" date="2020-09" db="EMBL/GenBank/DDBJ databases">
        <authorList>
            <person name="Sun Q."/>
            <person name="Zhou Y."/>
        </authorList>
    </citation>
    <scope>NUCLEOTIDE SEQUENCE</scope>
    <source>
        <strain evidence="8">CGMCC 1.12181</strain>
    </source>
</reference>
<name>A0A917CFS3_9GAMM</name>
<dbReference type="GO" id="GO:0034755">
    <property type="term" value="P:iron ion transmembrane transport"/>
    <property type="evidence" value="ECO:0007669"/>
    <property type="project" value="TreeGrafter"/>
</dbReference>
<dbReference type="PANTHER" id="PTHR11706">
    <property type="entry name" value="SOLUTE CARRIER PROTEIN FAMILY 11 MEMBER"/>
    <property type="match status" value="1"/>
</dbReference>
<keyword evidence="3 7" id="KW-0812">Transmembrane</keyword>
<keyword evidence="6 7" id="KW-0472">Membrane</keyword>
<keyword evidence="2" id="KW-0813">Transport</keyword>
<evidence type="ECO:0000256" key="3">
    <source>
        <dbReference type="ARBA" id="ARBA00022692"/>
    </source>
</evidence>
<dbReference type="InterPro" id="IPR001046">
    <property type="entry name" value="NRAMP_fam"/>
</dbReference>
<dbReference type="GO" id="GO:0005886">
    <property type="term" value="C:plasma membrane"/>
    <property type="evidence" value="ECO:0007669"/>
    <property type="project" value="TreeGrafter"/>
</dbReference>
<evidence type="ECO:0000313" key="8">
    <source>
        <dbReference type="EMBL" id="GGF86556.1"/>
    </source>
</evidence>
<feature type="transmembrane region" description="Helical" evidence="7">
    <location>
        <begin position="314"/>
        <end position="334"/>
    </location>
</feature>
<dbReference type="PANTHER" id="PTHR11706:SF33">
    <property type="entry name" value="NATURAL RESISTANCE-ASSOCIATED MACROPHAGE PROTEIN 2"/>
    <property type="match status" value="1"/>
</dbReference>
<feature type="transmembrane region" description="Helical" evidence="7">
    <location>
        <begin position="380"/>
        <end position="401"/>
    </location>
</feature>
<dbReference type="PRINTS" id="PR00447">
    <property type="entry name" value="NATRESASSCMP"/>
</dbReference>
<comment type="subcellular location">
    <subcellularLocation>
        <location evidence="1">Membrane</location>
        <topology evidence="1">Multi-pass membrane protein</topology>
    </subcellularLocation>
</comment>
<feature type="transmembrane region" description="Helical" evidence="7">
    <location>
        <begin position="149"/>
        <end position="166"/>
    </location>
</feature>
<keyword evidence="9" id="KW-1185">Reference proteome</keyword>
<evidence type="ECO:0000256" key="7">
    <source>
        <dbReference type="SAM" id="Phobius"/>
    </source>
</evidence>
<evidence type="ECO:0000313" key="9">
    <source>
        <dbReference type="Proteomes" id="UP000605253"/>
    </source>
</evidence>
<protein>
    <submittedName>
        <fullName evidence="8">Manganese transporter</fullName>
    </submittedName>
</protein>
<keyword evidence="4" id="KW-0769">Symport</keyword>
<feature type="transmembrane region" description="Helical" evidence="7">
    <location>
        <begin position="340"/>
        <end position="360"/>
    </location>
</feature>
<dbReference type="NCBIfam" id="NF037982">
    <property type="entry name" value="Nramp_1"/>
    <property type="match status" value="1"/>
</dbReference>
<dbReference type="GO" id="GO:0015293">
    <property type="term" value="F:symporter activity"/>
    <property type="evidence" value="ECO:0007669"/>
    <property type="project" value="UniProtKB-KW"/>
</dbReference>
<dbReference type="Proteomes" id="UP000605253">
    <property type="component" value="Unassembled WGS sequence"/>
</dbReference>
<proteinExistence type="predicted"/>
<keyword evidence="5 7" id="KW-1133">Transmembrane helix</keyword>
<reference evidence="8" key="1">
    <citation type="journal article" date="2014" name="Int. J. Syst. Evol. Microbiol.">
        <title>Complete genome sequence of Corynebacterium casei LMG S-19264T (=DSM 44701T), isolated from a smear-ripened cheese.</title>
        <authorList>
            <consortium name="US DOE Joint Genome Institute (JGI-PGF)"/>
            <person name="Walter F."/>
            <person name="Albersmeier A."/>
            <person name="Kalinowski J."/>
            <person name="Ruckert C."/>
        </authorList>
    </citation>
    <scope>NUCLEOTIDE SEQUENCE</scope>
    <source>
        <strain evidence="8">CGMCC 1.12181</strain>
    </source>
</reference>
<feature type="transmembrane region" description="Helical" evidence="7">
    <location>
        <begin position="122"/>
        <end position="142"/>
    </location>
</feature>
<evidence type="ECO:0000256" key="6">
    <source>
        <dbReference type="ARBA" id="ARBA00023136"/>
    </source>
</evidence>
<evidence type="ECO:0000256" key="5">
    <source>
        <dbReference type="ARBA" id="ARBA00022989"/>
    </source>
</evidence>
<feature type="transmembrane region" description="Helical" evidence="7">
    <location>
        <begin position="37"/>
        <end position="55"/>
    </location>
</feature>
<evidence type="ECO:0000256" key="1">
    <source>
        <dbReference type="ARBA" id="ARBA00004141"/>
    </source>
</evidence>
<feature type="transmembrane region" description="Helical" evidence="7">
    <location>
        <begin position="186"/>
        <end position="207"/>
    </location>
</feature>
<dbReference type="RefSeq" id="WP_188364051.1">
    <property type="nucleotide sequence ID" value="NZ_BMEO01000002.1"/>
</dbReference>
<feature type="transmembrane region" description="Helical" evidence="7">
    <location>
        <begin position="228"/>
        <end position="250"/>
    </location>
</feature>
<comment type="caution">
    <text evidence="8">The sequence shown here is derived from an EMBL/GenBank/DDBJ whole genome shotgun (WGS) entry which is preliminary data.</text>
</comment>
<feature type="transmembrane region" description="Helical" evidence="7">
    <location>
        <begin position="270"/>
        <end position="302"/>
    </location>
</feature>
<evidence type="ECO:0000256" key="4">
    <source>
        <dbReference type="ARBA" id="ARBA00022847"/>
    </source>
</evidence>
<dbReference type="GO" id="GO:0005384">
    <property type="term" value="F:manganese ion transmembrane transporter activity"/>
    <property type="evidence" value="ECO:0007669"/>
    <property type="project" value="TreeGrafter"/>
</dbReference>
<dbReference type="EMBL" id="BMEO01000002">
    <property type="protein sequence ID" value="GGF86556.1"/>
    <property type="molecule type" value="Genomic_DNA"/>
</dbReference>
<dbReference type="GO" id="GO:0015086">
    <property type="term" value="F:cadmium ion transmembrane transporter activity"/>
    <property type="evidence" value="ECO:0007669"/>
    <property type="project" value="TreeGrafter"/>
</dbReference>
<gene>
    <name evidence="8" type="primary">mntH</name>
    <name evidence="8" type="ORF">GCM10011365_04450</name>
</gene>
<sequence>MKVSYPKRFRMGPASLVAAAFIGPGTVTTCTLAGANFGYALLWALLFSLMACMLLQEMSARLGLVTQQGLGEVLKKQFSHPLTRPLVFALVMVAIFIGNGAYEGGNIAGAVLGLEAMLPDTDFPWAVLIVVVAFAVLFQGSYRVFERALIALVLLMSVAFVTTFLLTKPDWPALFQGMKPHVPEGAWLTVVALVGTTVVPYNLFLHASAVKSKWHQPEDLPLLHKDTLISIGIGGLISISIVATAATAFFGQQADIRSAADMSVQLQPLLGSWASVCVAVGLFAAGISSAITAPLAAAYAVAGMMGWPTDGKNIKFKLIWMVVLFSGLLLSLSGYQPITIIWFAQIANGLLLPLLAAFLLYAMNRTDLLGRFKNTPVHNFLGVCVILVALFLGAKSLYFALN</sequence>
<feature type="transmembrane region" description="Helical" evidence="7">
    <location>
        <begin position="85"/>
        <end position="102"/>
    </location>
</feature>
<evidence type="ECO:0000256" key="2">
    <source>
        <dbReference type="ARBA" id="ARBA00022448"/>
    </source>
</evidence>
<dbReference type="AlphaFoldDB" id="A0A917CFS3"/>
<dbReference type="Pfam" id="PF01566">
    <property type="entry name" value="Nramp"/>
    <property type="match status" value="1"/>
</dbReference>
<accession>A0A917CFS3</accession>
<organism evidence="8 9">
    <name type="scientific">Marinicella pacifica</name>
    <dbReference type="NCBI Taxonomy" id="1171543"/>
    <lineage>
        <taxon>Bacteria</taxon>
        <taxon>Pseudomonadati</taxon>
        <taxon>Pseudomonadota</taxon>
        <taxon>Gammaproteobacteria</taxon>
        <taxon>Lysobacterales</taxon>
        <taxon>Marinicellaceae</taxon>
        <taxon>Marinicella</taxon>
    </lineage>
</organism>